<proteinExistence type="predicted"/>
<evidence type="ECO:0000313" key="2">
    <source>
        <dbReference type="EMBL" id="DAE26553.1"/>
    </source>
</evidence>
<keyword evidence="1" id="KW-1133">Transmembrane helix</keyword>
<name>A0A8S5R635_9CAUD</name>
<keyword evidence="1" id="KW-0812">Transmembrane</keyword>
<evidence type="ECO:0000256" key="1">
    <source>
        <dbReference type="SAM" id="Phobius"/>
    </source>
</evidence>
<sequence>MTDARKKELVDQAVEKAVRAYNPTEVTTKDVLCIIAGCIVGTAISCYLEYTDINRRLKKLEEQKTTK</sequence>
<protein>
    <submittedName>
        <fullName evidence="2">Uncharacterized protein</fullName>
    </submittedName>
</protein>
<feature type="transmembrane region" description="Helical" evidence="1">
    <location>
        <begin position="31"/>
        <end position="50"/>
    </location>
</feature>
<accession>A0A8S5R635</accession>
<reference evidence="2" key="1">
    <citation type="journal article" date="2021" name="Proc. Natl. Acad. Sci. U.S.A.">
        <title>A Catalog of Tens of Thousands of Viruses from Human Metagenomes Reveals Hidden Associations with Chronic Diseases.</title>
        <authorList>
            <person name="Tisza M.J."/>
            <person name="Buck C.B."/>
        </authorList>
    </citation>
    <scope>NUCLEOTIDE SEQUENCE</scope>
    <source>
        <strain evidence="2">CtaOv25</strain>
    </source>
</reference>
<keyword evidence="1" id="KW-0472">Membrane</keyword>
<organism evidence="2">
    <name type="scientific">Myoviridae sp. ctaOv25</name>
    <dbReference type="NCBI Taxonomy" id="2827290"/>
    <lineage>
        <taxon>Viruses</taxon>
        <taxon>Duplodnaviria</taxon>
        <taxon>Heunggongvirae</taxon>
        <taxon>Uroviricota</taxon>
        <taxon>Caudoviricetes</taxon>
    </lineage>
</organism>
<dbReference type="EMBL" id="BK015820">
    <property type="protein sequence ID" value="DAE26553.1"/>
    <property type="molecule type" value="Genomic_DNA"/>
</dbReference>